<name>A0A7M2X4W7_9BACT</name>
<reference evidence="1 2" key="1">
    <citation type="submission" date="2020-10" db="EMBL/GenBank/DDBJ databases">
        <title>Wide distribution of Phycisphaera-like planctomycetes from WD2101 soil group in peatlands and genome analysis of the first cultivated representative.</title>
        <authorList>
            <person name="Dedysh S.N."/>
            <person name="Beletsky A.V."/>
            <person name="Ivanova A."/>
            <person name="Kulichevskaya I.S."/>
            <person name="Suzina N.E."/>
            <person name="Philippov D.A."/>
            <person name="Rakitin A.L."/>
            <person name="Mardanov A.V."/>
            <person name="Ravin N.V."/>
        </authorList>
    </citation>
    <scope>NUCLEOTIDE SEQUENCE [LARGE SCALE GENOMIC DNA]</scope>
    <source>
        <strain evidence="1 2">M1803</strain>
    </source>
</reference>
<proteinExistence type="predicted"/>
<dbReference type="Proteomes" id="UP000593765">
    <property type="component" value="Chromosome"/>
</dbReference>
<evidence type="ECO:0000313" key="1">
    <source>
        <dbReference type="EMBL" id="QOV92472.1"/>
    </source>
</evidence>
<protein>
    <submittedName>
        <fullName evidence="1">Uncharacterized protein</fullName>
    </submittedName>
</protein>
<gene>
    <name evidence="1" type="ORF">IPV69_18785</name>
</gene>
<evidence type="ECO:0000313" key="2">
    <source>
        <dbReference type="Proteomes" id="UP000593765"/>
    </source>
</evidence>
<dbReference type="AlphaFoldDB" id="A0A7M2X4W7"/>
<organism evidence="1 2">
    <name type="scientific">Humisphaera borealis</name>
    <dbReference type="NCBI Taxonomy" id="2807512"/>
    <lineage>
        <taxon>Bacteria</taxon>
        <taxon>Pseudomonadati</taxon>
        <taxon>Planctomycetota</taxon>
        <taxon>Phycisphaerae</taxon>
        <taxon>Tepidisphaerales</taxon>
        <taxon>Tepidisphaeraceae</taxon>
        <taxon>Humisphaera</taxon>
    </lineage>
</organism>
<sequence length="207" mass="22721">MSEPKPAEPKPAEPAKADNLKAVAASIDGYVFKFPCKGTMPETPKKGADADSALVPAGGDPKKQDNFAADKTFGGTKGKHYLVTLRFRGVVEPMKYKNGKMDGDYFYVGGEPDNGTYNIYKIAVSSPESHFFLNRQDAVGHRIFKIDYTKTIEIEGQSTVKFTGDGQNGRLISNFEKLVVPDVSPEIKQPFHGQFVQVDVVDVVEKK</sequence>
<keyword evidence="2" id="KW-1185">Reference proteome</keyword>
<dbReference type="EMBL" id="CP063458">
    <property type="protein sequence ID" value="QOV92472.1"/>
    <property type="molecule type" value="Genomic_DNA"/>
</dbReference>
<accession>A0A7M2X4W7</accession>
<dbReference type="KEGG" id="hbs:IPV69_18785"/>